<dbReference type="PANTHER" id="PTHR35271:SF1">
    <property type="entry name" value="ABC TRANSPORTER, SUBSTRATE-BINDING LIPOPROTEIN"/>
    <property type="match status" value="1"/>
</dbReference>
<protein>
    <submittedName>
        <fullName evidence="2">ABC transporter substrate-binding protein</fullName>
    </submittedName>
</protein>
<dbReference type="OrthoDB" id="9776955at2"/>
<sequence>MRRRSFLTGLTALAATPPAAAHAAERMRFVAVLFSLPLDNPVVRVRLAALREQLARRGWEEGRNLRLLLRPAGADERVLVDAARELVREGVEVIVVGSSAEAAAALSVTKTIPVLFGTASDPVGSGFVRSLDRPDSNATGFSNNDPSMCGKWVELLTEIAPATRRIGLIYNPATAAAGGVTYVAQMRTAAAERGVAILDHPIFDPTQIEPAIAALAENSETGLMFPPDSFTYRYARACAAAAAHHRLPAIYVFDTFVTQGGLMSYTGGRDESSELIASYIDLVLRGANVAELPVQFSRSFELVINERAAADLGLTLPMSLRVRATRIVA</sequence>
<reference evidence="3" key="1">
    <citation type="submission" date="2018-07" db="EMBL/GenBank/DDBJ databases">
        <authorList>
            <person name="Safronova V.I."/>
            <person name="Chirak E.R."/>
            <person name="Sazanova A.L."/>
        </authorList>
    </citation>
    <scope>NUCLEOTIDE SEQUENCE [LARGE SCALE GENOMIC DNA]</scope>
    <source>
        <strain evidence="3">RCAM04685</strain>
    </source>
</reference>
<dbReference type="AlphaFoldDB" id="A0A370L9T1"/>
<feature type="signal peptide" evidence="1">
    <location>
        <begin position="1"/>
        <end position="23"/>
    </location>
</feature>
<proteinExistence type="predicted"/>
<keyword evidence="3" id="KW-1185">Reference proteome</keyword>
<gene>
    <name evidence="2" type="ORF">DWE98_05075</name>
</gene>
<dbReference type="CDD" id="cd06325">
    <property type="entry name" value="PBP1_ABC_unchar_transporter"/>
    <property type="match status" value="1"/>
</dbReference>
<feature type="chain" id="PRO_5030068523" evidence="1">
    <location>
        <begin position="24"/>
        <end position="329"/>
    </location>
</feature>
<evidence type="ECO:0000256" key="1">
    <source>
        <dbReference type="SAM" id="SignalP"/>
    </source>
</evidence>
<dbReference type="InterPro" id="IPR028082">
    <property type="entry name" value="Peripla_BP_I"/>
</dbReference>
<organism evidence="2 3">
    <name type="scientific">Bosea caraganae</name>
    <dbReference type="NCBI Taxonomy" id="2763117"/>
    <lineage>
        <taxon>Bacteria</taxon>
        <taxon>Pseudomonadati</taxon>
        <taxon>Pseudomonadota</taxon>
        <taxon>Alphaproteobacteria</taxon>
        <taxon>Hyphomicrobiales</taxon>
        <taxon>Boseaceae</taxon>
        <taxon>Bosea</taxon>
    </lineage>
</organism>
<keyword evidence="1" id="KW-0732">Signal</keyword>
<accession>A0A370L9T1</accession>
<dbReference type="InterPro" id="IPR007487">
    <property type="entry name" value="ABC_transpt-TYRBP-like"/>
</dbReference>
<comment type="caution">
    <text evidence="2">The sequence shown here is derived from an EMBL/GenBank/DDBJ whole genome shotgun (WGS) entry which is preliminary data.</text>
</comment>
<dbReference type="EMBL" id="QQTP01000002">
    <property type="protein sequence ID" value="RDJ27979.1"/>
    <property type="molecule type" value="Genomic_DNA"/>
</dbReference>
<dbReference type="SUPFAM" id="SSF53822">
    <property type="entry name" value="Periplasmic binding protein-like I"/>
    <property type="match status" value="1"/>
</dbReference>
<evidence type="ECO:0000313" key="2">
    <source>
        <dbReference type="EMBL" id="RDJ27979.1"/>
    </source>
</evidence>
<evidence type="ECO:0000313" key="3">
    <source>
        <dbReference type="Proteomes" id="UP000255207"/>
    </source>
</evidence>
<dbReference type="Gene3D" id="3.40.50.2300">
    <property type="match status" value="2"/>
</dbReference>
<dbReference type="RefSeq" id="WP_114828104.1">
    <property type="nucleotide sequence ID" value="NZ_QQTO01000037.1"/>
</dbReference>
<dbReference type="Pfam" id="PF04392">
    <property type="entry name" value="ABC_sub_bind"/>
    <property type="match status" value="1"/>
</dbReference>
<name>A0A370L9T1_9HYPH</name>
<dbReference type="PANTHER" id="PTHR35271">
    <property type="entry name" value="ABC TRANSPORTER, SUBSTRATE-BINDING LIPOPROTEIN-RELATED"/>
    <property type="match status" value="1"/>
</dbReference>
<dbReference type="Proteomes" id="UP000255207">
    <property type="component" value="Unassembled WGS sequence"/>
</dbReference>